<organism evidence="1 2">
    <name type="scientific">Steinernema glaseri</name>
    <dbReference type="NCBI Taxonomy" id="37863"/>
    <lineage>
        <taxon>Eukaryota</taxon>
        <taxon>Metazoa</taxon>
        <taxon>Ecdysozoa</taxon>
        <taxon>Nematoda</taxon>
        <taxon>Chromadorea</taxon>
        <taxon>Rhabditida</taxon>
        <taxon>Tylenchina</taxon>
        <taxon>Panagrolaimomorpha</taxon>
        <taxon>Strongyloidoidea</taxon>
        <taxon>Steinernematidae</taxon>
        <taxon>Steinernema</taxon>
    </lineage>
</organism>
<dbReference type="AlphaFoldDB" id="A0A1I8A102"/>
<evidence type="ECO:0000313" key="2">
    <source>
        <dbReference type="WBParaSite" id="L893_g31620.t1"/>
    </source>
</evidence>
<protein>
    <submittedName>
        <fullName evidence="2">Reverse transcriptase domain-containing protein</fullName>
    </submittedName>
</protein>
<proteinExistence type="predicted"/>
<name>A0A1I8A102_9BILA</name>
<evidence type="ECO:0000313" key="1">
    <source>
        <dbReference type="Proteomes" id="UP000095287"/>
    </source>
</evidence>
<accession>A0A1I8A102</accession>
<dbReference type="Proteomes" id="UP000095287">
    <property type="component" value="Unplaced"/>
</dbReference>
<reference evidence="2" key="1">
    <citation type="submission" date="2016-11" db="UniProtKB">
        <authorList>
            <consortium name="WormBaseParasite"/>
        </authorList>
    </citation>
    <scope>IDENTIFICATION</scope>
</reference>
<sequence>MADVEKAFLQLRLQEEDRDVTRFFWIKKKNEPTRSIARITHRALQRIYFYRLQIILDINPSEPHRAPSSTLNYLGHQPVGTLSSAFFNTPRHSRIFEEDAY</sequence>
<dbReference type="WBParaSite" id="L893_g31620.t1">
    <property type="protein sequence ID" value="L893_g31620.t1"/>
    <property type="gene ID" value="L893_g31620"/>
</dbReference>
<keyword evidence="1" id="KW-1185">Reference proteome</keyword>